<organism evidence="2 3">
    <name type="scientific">Burkholderia diffusa</name>
    <dbReference type="NCBI Taxonomy" id="488732"/>
    <lineage>
        <taxon>Bacteria</taxon>
        <taxon>Pseudomonadati</taxon>
        <taxon>Pseudomonadota</taxon>
        <taxon>Betaproteobacteria</taxon>
        <taxon>Burkholderiales</taxon>
        <taxon>Burkholderiaceae</taxon>
        <taxon>Burkholderia</taxon>
        <taxon>Burkholderia cepacia complex</taxon>
    </lineage>
</organism>
<feature type="transmembrane region" description="Helical" evidence="1">
    <location>
        <begin position="6"/>
        <end position="22"/>
    </location>
</feature>
<sequence length="87" mass="9941">MNFGIGVVFITLGSMFVTWLMFGARKVESRKEKFLYWLKSTAFLWVALILWVSYMEPNISLAISAGVSLVFSALANLLRSQWVFMLP</sequence>
<evidence type="ECO:0000256" key="1">
    <source>
        <dbReference type="SAM" id="Phobius"/>
    </source>
</evidence>
<keyword evidence="1" id="KW-0812">Transmembrane</keyword>
<keyword evidence="3" id="KW-1185">Reference proteome</keyword>
<dbReference type="EMBL" id="CABVPN010000012">
    <property type="protein sequence ID" value="VWB60179.1"/>
    <property type="molecule type" value="Genomic_DNA"/>
</dbReference>
<accession>A0A6P2KQE9</accession>
<proteinExistence type="predicted"/>
<protein>
    <submittedName>
        <fullName evidence="2">Uncharacterized protein</fullName>
    </submittedName>
</protein>
<dbReference type="AlphaFoldDB" id="A0A6P2KQE9"/>
<gene>
    <name evidence="2" type="ORF">BDI24065_02804</name>
</gene>
<feature type="transmembrane region" description="Helical" evidence="1">
    <location>
        <begin position="34"/>
        <end position="53"/>
    </location>
</feature>
<keyword evidence="1" id="KW-1133">Transmembrane helix</keyword>
<dbReference type="Proteomes" id="UP000494125">
    <property type="component" value="Unassembled WGS sequence"/>
</dbReference>
<evidence type="ECO:0000313" key="2">
    <source>
        <dbReference type="EMBL" id="VWB60179.1"/>
    </source>
</evidence>
<name>A0A6P2KQE9_9BURK</name>
<feature type="transmembrane region" description="Helical" evidence="1">
    <location>
        <begin position="59"/>
        <end position="78"/>
    </location>
</feature>
<keyword evidence="1" id="KW-0472">Membrane</keyword>
<reference evidence="2 3" key="1">
    <citation type="submission" date="2019-09" db="EMBL/GenBank/DDBJ databases">
        <authorList>
            <person name="Depoorter E."/>
        </authorList>
    </citation>
    <scope>NUCLEOTIDE SEQUENCE [LARGE SCALE GENOMIC DNA]</scope>
    <source>
        <strain evidence="2">LMG 24065</strain>
    </source>
</reference>
<evidence type="ECO:0000313" key="3">
    <source>
        <dbReference type="Proteomes" id="UP000494125"/>
    </source>
</evidence>